<dbReference type="GO" id="GO:0016226">
    <property type="term" value="P:iron-sulfur cluster assembly"/>
    <property type="evidence" value="ECO:0007669"/>
    <property type="project" value="TreeGrafter"/>
</dbReference>
<dbReference type="PANTHER" id="PTHR22602">
    <property type="entry name" value="TRANSFERASE CAF17, MITOCHONDRIAL-RELATED"/>
    <property type="match status" value="1"/>
</dbReference>
<gene>
    <name evidence="3" type="ORF">BRETT_001054</name>
</gene>
<organism evidence="3 4">
    <name type="scientific">Dekkera bruxellensis</name>
    <name type="common">Brettanomyces custersii</name>
    <dbReference type="NCBI Taxonomy" id="5007"/>
    <lineage>
        <taxon>Eukaryota</taxon>
        <taxon>Fungi</taxon>
        <taxon>Dikarya</taxon>
        <taxon>Ascomycota</taxon>
        <taxon>Saccharomycotina</taxon>
        <taxon>Pichiomycetes</taxon>
        <taxon>Pichiales</taxon>
        <taxon>Pichiaceae</taxon>
        <taxon>Brettanomyces</taxon>
    </lineage>
</organism>
<dbReference type="InterPro" id="IPR017703">
    <property type="entry name" value="YgfZ/GCV_T_CS"/>
</dbReference>
<dbReference type="EMBL" id="CP063136">
    <property type="protein sequence ID" value="QOU21332.1"/>
    <property type="molecule type" value="Genomic_DNA"/>
</dbReference>
<evidence type="ECO:0000256" key="2">
    <source>
        <dbReference type="ARBA" id="ARBA00093447"/>
    </source>
</evidence>
<evidence type="ECO:0000256" key="1">
    <source>
        <dbReference type="ARBA" id="ARBA00004305"/>
    </source>
</evidence>
<evidence type="ECO:0000313" key="3">
    <source>
        <dbReference type="EMBL" id="QOU21332.1"/>
    </source>
</evidence>
<dbReference type="Gene3D" id="2.40.30.160">
    <property type="match status" value="1"/>
</dbReference>
<proteinExistence type="inferred from homology"/>
<dbReference type="GeneID" id="64572979"/>
<comment type="similarity">
    <text evidence="2">Belongs to the GcvT family. CAF17/IBA57 subfamily.</text>
</comment>
<protein>
    <recommendedName>
        <fullName evidence="5">Transferase caf17, mitochondrial</fullName>
    </recommendedName>
</protein>
<name>A0A871RE83_DEKBR</name>
<sequence length="479" mass="54362">MGCFEFARSFVRRFSSIPSSGLLKLKTSNSMVIISGPDATKFLNGLLTIRLLPTISKTRLTTVSNQEGEYLDLAQSLNIAEKQVRDTSWGILHDDEYSEGVEKVGIRRDGRYGMLLSSKGRVDSDLFVYPIPFIGDVKDGPSYLVEFNSGLERFRKLFMLLKLHKLRTCISINHPPKLQSWVYFNRTEAFEDFAYSLKDRFFNNKTSKSPEKGLQLAREFLQSGLLFQPQYHSRLEKGLVGFAIDNRSSLPMFRLITDNSLFKDFPDMFSQDIPGVSERNSASRAFHSSNNLYELLRIKQGLVEMSDYQMGAHSPLPFEFNIDYANGINYNKGCYIGQELTSRTWTRGVIRKRIMPANFFVQNECDDSIISKLGAIDDLKIVREDKREKGLEEKQAVFNPFGVSPKKSAKSGLSIIGAVIRTVSNAGLVLVNIKDIDLTENDKNSNVFCVQSDSVPEINGKVQCQIRVPDWWPIEDEIE</sequence>
<dbReference type="SUPFAM" id="SSF103025">
    <property type="entry name" value="Folate-binding domain"/>
    <property type="match status" value="1"/>
</dbReference>
<accession>A0A871RE83</accession>
<dbReference type="InterPro" id="IPR045179">
    <property type="entry name" value="YgfZ/GcvT"/>
</dbReference>
<dbReference type="RefSeq" id="XP_041137825.1">
    <property type="nucleotide sequence ID" value="XM_041279611.1"/>
</dbReference>
<evidence type="ECO:0000313" key="4">
    <source>
        <dbReference type="Proteomes" id="UP000663131"/>
    </source>
</evidence>
<dbReference type="GO" id="GO:0005759">
    <property type="term" value="C:mitochondrial matrix"/>
    <property type="evidence" value="ECO:0007669"/>
    <property type="project" value="UniProtKB-SubCell"/>
</dbReference>
<dbReference type="PANTHER" id="PTHR22602:SF0">
    <property type="entry name" value="TRANSFERASE CAF17, MITOCHONDRIAL-RELATED"/>
    <property type="match status" value="1"/>
</dbReference>
<reference evidence="3" key="2">
    <citation type="journal article" name="BMC Genomics">
        <title>New genome assemblies reveal patterns of domestication and adaptation across Brettanomyces (Dekkera) species.</title>
        <authorList>
            <person name="Roach M.J."/>
            <person name="Borneman A.R."/>
        </authorList>
    </citation>
    <scope>NUCLEOTIDE SEQUENCE</scope>
    <source>
        <strain evidence="3">UCD 2041</strain>
    </source>
</reference>
<dbReference type="AlphaFoldDB" id="A0A871RE83"/>
<dbReference type="KEGG" id="bbrx:BRETT_001054"/>
<reference evidence="3" key="1">
    <citation type="submission" date="2020-10" db="EMBL/GenBank/DDBJ databases">
        <authorList>
            <person name="Palmer J.M."/>
        </authorList>
    </citation>
    <scope>NUCLEOTIDE SEQUENCE</scope>
    <source>
        <strain evidence="3">UCD 2041</strain>
    </source>
</reference>
<dbReference type="OrthoDB" id="191995at2759"/>
<dbReference type="NCBIfam" id="TIGR03317">
    <property type="entry name" value="ygfZ_signature"/>
    <property type="match status" value="1"/>
</dbReference>
<evidence type="ECO:0008006" key="5">
    <source>
        <dbReference type="Google" id="ProtNLM"/>
    </source>
</evidence>
<comment type="subcellular location">
    <subcellularLocation>
        <location evidence="1">Mitochondrion matrix</location>
    </subcellularLocation>
</comment>
<dbReference type="Proteomes" id="UP000663131">
    <property type="component" value="Chromosome 8"/>
</dbReference>